<proteinExistence type="predicted"/>
<keyword evidence="2" id="KW-1185">Reference proteome</keyword>
<evidence type="ECO:0000313" key="1">
    <source>
        <dbReference type="EMBL" id="EFN72174.1"/>
    </source>
</evidence>
<sequence>MEIALSGRRVDLAGGKPAHGKEINLHSQFICGPFDPRPFDNAKDDLRAAQTNFKGPREPVERVDVACALGLCRTISCHNSSRNVCMVEAKSFYFVEM</sequence>
<name>E2A316_CAMFO</name>
<protein>
    <submittedName>
        <fullName evidence="1">Uncharacterized protein</fullName>
    </submittedName>
</protein>
<accession>E2A316</accession>
<organism evidence="2">
    <name type="scientific">Camponotus floridanus</name>
    <name type="common">Florida carpenter ant</name>
    <dbReference type="NCBI Taxonomy" id="104421"/>
    <lineage>
        <taxon>Eukaryota</taxon>
        <taxon>Metazoa</taxon>
        <taxon>Ecdysozoa</taxon>
        <taxon>Arthropoda</taxon>
        <taxon>Hexapoda</taxon>
        <taxon>Insecta</taxon>
        <taxon>Pterygota</taxon>
        <taxon>Neoptera</taxon>
        <taxon>Endopterygota</taxon>
        <taxon>Hymenoptera</taxon>
        <taxon>Apocrita</taxon>
        <taxon>Aculeata</taxon>
        <taxon>Formicoidea</taxon>
        <taxon>Formicidae</taxon>
        <taxon>Formicinae</taxon>
        <taxon>Camponotus</taxon>
    </lineage>
</organism>
<dbReference type="Proteomes" id="UP000000311">
    <property type="component" value="Unassembled WGS sequence"/>
</dbReference>
<dbReference type="AlphaFoldDB" id="E2A316"/>
<dbReference type="EMBL" id="GL436262">
    <property type="protein sequence ID" value="EFN72174.1"/>
    <property type="molecule type" value="Genomic_DNA"/>
</dbReference>
<evidence type="ECO:0000313" key="2">
    <source>
        <dbReference type="Proteomes" id="UP000000311"/>
    </source>
</evidence>
<dbReference type="InParanoid" id="E2A316"/>
<reference evidence="1 2" key="1">
    <citation type="journal article" date="2010" name="Science">
        <title>Genomic comparison of the ants Camponotus floridanus and Harpegnathos saltator.</title>
        <authorList>
            <person name="Bonasio R."/>
            <person name="Zhang G."/>
            <person name="Ye C."/>
            <person name="Mutti N.S."/>
            <person name="Fang X."/>
            <person name="Qin N."/>
            <person name="Donahue G."/>
            <person name="Yang P."/>
            <person name="Li Q."/>
            <person name="Li C."/>
            <person name="Zhang P."/>
            <person name="Huang Z."/>
            <person name="Berger S.L."/>
            <person name="Reinberg D."/>
            <person name="Wang J."/>
            <person name="Liebig J."/>
        </authorList>
    </citation>
    <scope>NUCLEOTIDE SEQUENCE [LARGE SCALE GENOMIC DNA]</scope>
    <source>
        <strain evidence="2">C129</strain>
    </source>
</reference>
<gene>
    <name evidence="1" type="ORF">EAG_00957</name>
</gene>